<proteinExistence type="predicted"/>
<organism evidence="1 2">
    <name type="scientific">Papaver atlanticum</name>
    <dbReference type="NCBI Taxonomy" id="357466"/>
    <lineage>
        <taxon>Eukaryota</taxon>
        <taxon>Viridiplantae</taxon>
        <taxon>Streptophyta</taxon>
        <taxon>Embryophyta</taxon>
        <taxon>Tracheophyta</taxon>
        <taxon>Spermatophyta</taxon>
        <taxon>Magnoliopsida</taxon>
        <taxon>Ranunculales</taxon>
        <taxon>Papaveraceae</taxon>
        <taxon>Papaveroideae</taxon>
        <taxon>Papaver</taxon>
    </lineage>
</organism>
<dbReference type="EMBL" id="JAJJMB010014886">
    <property type="protein sequence ID" value="KAI3857108.1"/>
    <property type="molecule type" value="Genomic_DNA"/>
</dbReference>
<evidence type="ECO:0000313" key="2">
    <source>
        <dbReference type="Proteomes" id="UP001202328"/>
    </source>
</evidence>
<dbReference type="GO" id="GO:0020037">
    <property type="term" value="F:heme binding"/>
    <property type="evidence" value="ECO:0007669"/>
    <property type="project" value="InterPro"/>
</dbReference>
<dbReference type="GO" id="GO:0004601">
    <property type="term" value="F:peroxidase activity"/>
    <property type="evidence" value="ECO:0007669"/>
    <property type="project" value="InterPro"/>
</dbReference>
<evidence type="ECO:0000313" key="1">
    <source>
        <dbReference type="EMBL" id="KAI3857108.1"/>
    </source>
</evidence>
<keyword evidence="2" id="KW-1185">Reference proteome</keyword>
<name>A0AAD4S271_9MAGN</name>
<dbReference type="GO" id="GO:0006979">
    <property type="term" value="P:response to oxidative stress"/>
    <property type="evidence" value="ECO:0007669"/>
    <property type="project" value="InterPro"/>
</dbReference>
<sequence length="89" mass="9575">MVGAISMIESETLNHFPIVAGVASVVSCSDILVLAARDSVEMELPALDDDLSAILLKFFTRNFHRTRNTRSFGCVQSELVVWCTAGGGS</sequence>
<protein>
    <recommendedName>
        <fullName evidence="3">Peroxidase</fullName>
    </recommendedName>
</protein>
<reference evidence="1" key="1">
    <citation type="submission" date="2022-04" db="EMBL/GenBank/DDBJ databases">
        <title>A functionally conserved STORR gene fusion in Papaver species that diverged 16.8 million years ago.</title>
        <authorList>
            <person name="Catania T."/>
        </authorList>
    </citation>
    <scope>NUCLEOTIDE SEQUENCE</scope>
    <source>
        <strain evidence="1">S-188037</strain>
    </source>
</reference>
<accession>A0AAD4S271</accession>
<dbReference type="SUPFAM" id="SSF48113">
    <property type="entry name" value="Heme-dependent peroxidases"/>
    <property type="match status" value="1"/>
</dbReference>
<evidence type="ECO:0008006" key="3">
    <source>
        <dbReference type="Google" id="ProtNLM"/>
    </source>
</evidence>
<dbReference type="InterPro" id="IPR010255">
    <property type="entry name" value="Haem_peroxidase_sf"/>
</dbReference>
<dbReference type="AlphaFoldDB" id="A0AAD4S271"/>
<dbReference type="Proteomes" id="UP001202328">
    <property type="component" value="Unassembled WGS sequence"/>
</dbReference>
<gene>
    <name evidence="1" type="ORF">MKW98_010522</name>
</gene>
<comment type="caution">
    <text evidence="1">The sequence shown here is derived from an EMBL/GenBank/DDBJ whole genome shotgun (WGS) entry which is preliminary data.</text>
</comment>